<feature type="transmembrane region" description="Helical" evidence="4">
    <location>
        <begin position="360"/>
        <end position="384"/>
    </location>
</feature>
<keyword evidence="2 4" id="KW-1133">Transmembrane helix</keyword>
<dbReference type="Pfam" id="PF07690">
    <property type="entry name" value="MFS_1"/>
    <property type="match status" value="1"/>
</dbReference>
<dbReference type="PROSITE" id="PS50850">
    <property type="entry name" value="MFS"/>
    <property type="match status" value="1"/>
</dbReference>
<feature type="transmembrane region" description="Helical" evidence="4">
    <location>
        <begin position="146"/>
        <end position="168"/>
    </location>
</feature>
<dbReference type="STRING" id="1208918.CDEE_0417"/>
<feature type="transmembrane region" description="Helical" evidence="4">
    <location>
        <begin position="229"/>
        <end position="255"/>
    </location>
</feature>
<accession>M1LW43</accession>
<protein>
    <submittedName>
        <fullName evidence="6">Transmembrane transporter</fullName>
    </submittedName>
</protein>
<gene>
    <name evidence="6" type="ORF">CDEE_0417</name>
</gene>
<feature type="transmembrane region" description="Helical" evidence="4">
    <location>
        <begin position="303"/>
        <end position="322"/>
    </location>
</feature>
<feature type="transmembrane region" description="Helical" evidence="4">
    <location>
        <begin position="174"/>
        <end position="192"/>
    </location>
</feature>
<feature type="transmembrane region" description="Helical" evidence="4">
    <location>
        <begin position="328"/>
        <end position="348"/>
    </location>
</feature>
<dbReference type="eggNOG" id="COG2814">
    <property type="taxonomic scope" value="Bacteria"/>
</dbReference>
<dbReference type="InterPro" id="IPR036259">
    <property type="entry name" value="MFS_trans_sf"/>
</dbReference>
<dbReference type="GO" id="GO:0022857">
    <property type="term" value="F:transmembrane transporter activity"/>
    <property type="evidence" value="ECO:0007669"/>
    <property type="project" value="InterPro"/>
</dbReference>
<dbReference type="PANTHER" id="PTHR43129">
    <property type="entry name" value="FOSMIDOMYCIN RESISTANCE PROTEIN"/>
    <property type="match status" value="1"/>
</dbReference>
<dbReference type="EMBL" id="CP003804">
    <property type="protein sequence ID" value="AGF47474.1"/>
    <property type="molecule type" value="Genomic_DNA"/>
</dbReference>
<name>M1LW43_9PROT</name>
<evidence type="ECO:0000313" key="6">
    <source>
        <dbReference type="EMBL" id="AGF47474.1"/>
    </source>
</evidence>
<organism evidence="6 7">
    <name type="scientific">Candidatus Kinetoplastidibacterium crithidiae TCC036E</name>
    <dbReference type="NCBI Taxonomy" id="1208918"/>
    <lineage>
        <taxon>Bacteria</taxon>
        <taxon>Pseudomonadati</taxon>
        <taxon>Pseudomonadota</taxon>
        <taxon>Betaproteobacteria</taxon>
        <taxon>Candidatus Kinetoplastidibacterium</taxon>
    </lineage>
</organism>
<evidence type="ECO:0000256" key="4">
    <source>
        <dbReference type="SAM" id="Phobius"/>
    </source>
</evidence>
<dbReference type="KEGG" id="kct:CDEE_0417"/>
<feature type="domain" description="Major facilitator superfamily (MFS) profile" evidence="5">
    <location>
        <begin position="22"/>
        <end position="415"/>
    </location>
</feature>
<feature type="transmembrane region" description="Helical" evidence="4">
    <location>
        <begin position="88"/>
        <end position="110"/>
    </location>
</feature>
<reference evidence="6 7" key="1">
    <citation type="journal article" date="2013" name="Genome Biol. Evol.">
        <title>Genome evolution and phylogenomic analysis of candidatus kinetoplastibacterium, the betaproteobacterial endosymbionts of strigomonas and angomonas.</title>
        <authorList>
            <person name="Alves J.M."/>
            <person name="Serrano M.G."/>
            <person name="Maia da Silva F."/>
            <person name="Voegtly L.J."/>
            <person name="Matveyev A.V."/>
            <person name="Teixeira M.M."/>
            <person name="Camargo E.P."/>
            <person name="Buck G.A."/>
        </authorList>
    </citation>
    <scope>NUCLEOTIDE SEQUENCE [LARGE SCALE GENOMIC DNA]</scope>
    <source>
        <strain evidence="6 7">TCC036E</strain>
    </source>
</reference>
<dbReference type="Proteomes" id="UP000011686">
    <property type="component" value="Chromosome"/>
</dbReference>
<evidence type="ECO:0000313" key="7">
    <source>
        <dbReference type="Proteomes" id="UP000011686"/>
    </source>
</evidence>
<dbReference type="SUPFAM" id="SSF103473">
    <property type="entry name" value="MFS general substrate transporter"/>
    <property type="match status" value="1"/>
</dbReference>
<keyword evidence="3 4" id="KW-0472">Membrane</keyword>
<dbReference type="PATRIC" id="fig|1208918.3.peg.170"/>
<dbReference type="HOGENOM" id="CLU_052485_1_0_4"/>
<proteinExistence type="predicted"/>
<keyword evidence="1 4" id="KW-0812">Transmembrane</keyword>
<feature type="transmembrane region" description="Helical" evidence="4">
    <location>
        <begin position="275"/>
        <end position="296"/>
    </location>
</feature>
<evidence type="ECO:0000256" key="2">
    <source>
        <dbReference type="ARBA" id="ARBA00022989"/>
    </source>
</evidence>
<dbReference type="GO" id="GO:0005886">
    <property type="term" value="C:plasma membrane"/>
    <property type="evidence" value="ECO:0007669"/>
    <property type="project" value="TreeGrafter"/>
</dbReference>
<dbReference type="PANTHER" id="PTHR43129:SF1">
    <property type="entry name" value="FOSMIDOMYCIN RESISTANCE PROTEIN"/>
    <property type="match status" value="1"/>
</dbReference>
<evidence type="ECO:0000256" key="3">
    <source>
        <dbReference type="ARBA" id="ARBA00023136"/>
    </source>
</evidence>
<keyword evidence="7" id="KW-1185">Reference proteome</keyword>
<dbReference type="RefSeq" id="WP_015238282.1">
    <property type="nucleotide sequence ID" value="NC_020283.1"/>
</dbReference>
<sequence>MNFSSQNFLPEDKESIRKDWMIISLITFIHALSHFFQLVLPSLYVALGLEFNLDFAQLGLLATVFYVVSGVGQVISGVAVDRFGPFKILLLGLICFLLSSLMISCSYGYFSLVLSAFVGGIGNSVFHPAGYSIINQMVSQKRLGYAFSIHAIAGSFGWALAPIFITVVTVLTSWRVAALSVSLLFVMSFLLTKSLRTYIVEFEKKQVDKINDLNSPNLKKDYINSILKLLANPVMWGAFLFFTVTAFSTSSIQNYTIPLLGKLYNFNELFASSRLSIYMVASAFGMLVGGWLLSTAKFKENNILISLVISGISFIFIATGVISDGFVTFFMIMAGFCFGVAVPSRDMLVRKIANKHSTSIVYGLVYSGIDVGSAVGPILFGVMIDAKLYSLPWIIAGLMLIMSSYLAKWLADNQTYNN</sequence>
<dbReference type="InterPro" id="IPR011701">
    <property type="entry name" value="MFS"/>
</dbReference>
<feature type="transmembrane region" description="Helical" evidence="4">
    <location>
        <begin position="390"/>
        <end position="411"/>
    </location>
</feature>
<dbReference type="Gene3D" id="1.20.1250.20">
    <property type="entry name" value="MFS general substrate transporter like domains"/>
    <property type="match status" value="1"/>
</dbReference>
<dbReference type="InterPro" id="IPR020846">
    <property type="entry name" value="MFS_dom"/>
</dbReference>
<evidence type="ECO:0000256" key="1">
    <source>
        <dbReference type="ARBA" id="ARBA00022692"/>
    </source>
</evidence>
<dbReference type="AlphaFoldDB" id="M1LW43"/>
<feature type="transmembrane region" description="Helical" evidence="4">
    <location>
        <begin position="116"/>
        <end position="134"/>
    </location>
</feature>
<feature type="transmembrane region" description="Helical" evidence="4">
    <location>
        <begin position="20"/>
        <end position="43"/>
    </location>
</feature>
<evidence type="ECO:0000259" key="5">
    <source>
        <dbReference type="PROSITE" id="PS50850"/>
    </source>
</evidence>
<feature type="transmembrane region" description="Helical" evidence="4">
    <location>
        <begin position="55"/>
        <end position="76"/>
    </location>
</feature>